<keyword evidence="5" id="KW-1185">Reference proteome</keyword>
<evidence type="ECO:0000256" key="2">
    <source>
        <dbReference type="SAM" id="Phobius"/>
    </source>
</evidence>
<feature type="compositionally biased region" description="Pro residues" evidence="1">
    <location>
        <begin position="268"/>
        <end position="278"/>
    </location>
</feature>
<sequence length="469" mass="48316">MGGPLRTALTSLTLRGRCLVAAGITLLALGALLGERPLVQIAVFVLALPVLSALAVARQRFRVGVRRTVSPARVPRGQDAEVLLEVTNADRRAGRLWLLSEQLPAELGGTPSFVVERLPGGGTAAMRYRVSGARRGRFRLGPLRLRLVDPFGLVQRTTSGTDGAPLVVVPRVRPLGPGGPAGGHGGGGAGARRSIAVHGEDDVSTRQYRHGDDLRKVHWRATARTGELMVRLEERPWRAQAALLLDVRAGAHLLTRAAGPGPAARSTPPGPPGDPAPPQDSLEWLVEAAASIGSTMARRGAVLRVLTTAGELTPTAGAAARVSAGLTTPELLDRLASLGPNRGGGLGHAVQQLHRAAGEGPVVALLGSVGPDDLTELVALRSGPSTDVAVLLDVTSWADPSPRSRRGLSATARAALTAQLEQSASLLRGAGWQVVVADATRTVEAVWADLALAGNGAGSRPGGGVGVPA</sequence>
<dbReference type="Pfam" id="PF01882">
    <property type="entry name" value="DUF58"/>
    <property type="match status" value="1"/>
</dbReference>
<protein>
    <submittedName>
        <fullName evidence="4">Uncharacterized conserved protein, DUF58 family, contains vWF domain</fullName>
    </submittedName>
</protein>
<gene>
    <name evidence="4" type="ORF">SAMN05660657_03013</name>
</gene>
<feature type="transmembrane region" description="Helical" evidence="2">
    <location>
        <begin position="12"/>
        <end position="32"/>
    </location>
</feature>
<dbReference type="EMBL" id="FPBA01000010">
    <property type="protein sequence ID" value="SFT77668.1"/>
    <property type="molecule type" value="Genomic_DNA"/>
</dbReference>
<keyword evidence="2" id="KW-0812">Transmembrane</keyword>
<accession>A0A1I7ARY9</accession>
<evidence type="ECO:0000259" key="3">
    <source>
        <dbReference type="Pfam" id="PF01882"/>
    </source>
</evidence>
<evidence type="ECO:0000313" key="4">
    <source>
        <dbReference type="EMBL" id="SFT77668.1"/>
    </source>
</evidence>
<proteinExistence type="predicted"/>
<evidence type="ECO:0000313" key="5">
    <source>
        <dbReference type="Proteomes" id="UP000199546"/>
    </source>
</evidence>
<dbReference type="RefSeq" id="WP_093580318.1">
    <property type="nucleotide sequence ID" value="NZ_FPBA01000010.1"/>
</dbReference>
<feature type="domain" description="DUF58" evidence="3">
    <location>
        <begin position="205"/>
        <end position="247"/>
    </location>
</feature>
<dbReference type="Proteomes" id="UP000199546">
    <property type="component" value="Unassembled WGS sequence"/>
</dbReference>
<feature type="transmembrane region" description="Helical" evidence="2">
    <location>
        <begin position="38"/>
        <end position="57"/>
    </location>
</feature>
<dbReference type="InterPro" id="IPR002881">
    <property type="entry name" value="DUF58"/>
</dbReference>
<reference evidence="5" key="1">
    <citation type="submission" date="2016-10" db="EMBL/GenBank/DDBJ databases">
        <authorList>
            <person name="Varghese N."/>
            <person name="Submissions S."/>
        </authorList>
    </citation>
    <scope>NUCLEOTIDE SEQUENCE [LARGE SCALE GENOMIC DNA]</scope>
    <source>
        <strain evidence="5">DSM 46136</strain>
    </source>
</reference>
<organism evidence="4 5">
    <name type="scientific">Geodermatophilus amargosae</name>
    <dbReference type="NCBI Taxonomy" id="1296565"/>
    <lineage>
        <taxon>Bacteria</taxon>
        <taxon>Bacillati</taxon>
        <taxon>Actinomycetota</taxon>
        <taxon>Actinomycetes</taxon>
        <taxon>Geodermatophilales</taxon>
        <taxon>Geodermatophilaceae</taxon>
        <taxon>Geodermatophilus</taxon>
    </lineage>
</organism>
<name>A0A1I7ARY9_9ACTN</name>
<dbReference type="OrthoDB" id="9812729at2"/>
<dbReference type="STRING" id="1296565.SAMN05660657_03013"/>
<dbReference type="AlphaFoldDB" id="A0A1I7ARY9"/>
<dbReference type="PANTHER" id="PTHR34351">
    <property type="entry name" value="SLR1927 PROTEIN-RELATED"/>
    <property type="match status" value="1"/>
</dbReference>
<keyword evidence="2" id="KW-0472">Membrane</keyword>
<keyword evidence="2" id="KW-1133">Transmembrane helix</keyword>
<feature type="region of interest" description="Disordered" evidence="1">
    <location>
        <begin position="257"/>
        <end position="280"/>
    </location>
</feature>
<dbReference type="PANTHER" id="PTHR34351:SF1">
    <property type="entry name" value="SLR1927 PROTEIN"/>
    <property type="match status" value="1"/>
</dbReference>
<evidence type="ECO:0000256" key="1">
    <source>
        <dbReference type="SAM" id="MobiDB-lite"/>
    </source>
</evidence>